<evidence type="ECO:0000313" key="2">
    <source>
        <dbReference type="EMBL" id="BAS85612.1"/>
    </source>
</evidence>
<reference evidence="2 3" key="2">
    <citation type="journal article" date="2013" name="Plant Cell Physiol.">
        <title>Rice Annotation Project Database (RAP-DB): an integrative and interactive database for rice genomics.</title>
        <authorList>
            <person name="Sakai H."/>
            <person name="Lee S.S."/>
            <person name="Tanaka T."/>
            <person name="Numa H."/>
            <person name="Kim J."/>
            <person name="Kawahara Y."/>
            <person name="Wakimoto H."/>
            <person name="Yang C.C."/>
            <person name="Iwamoto M."/>
            <person name="Abe T."/>
            <person name="Yamada Y."/>
            <person name="Muto A."/>
            <person name="Inokuchi H."/>
            <person name="Ikemura T."/>
            <person name="Matsumoto T."/>
            <person name="Sasaki T."/>
            <person name="Itoh T."/>
        </authorList>
    </citation>
    <scope>NUCLEOTIDE SEQUENCE [LARGE SCALE GENOMIC DNA]</scope>
    <source>
        <strain evidence="3">cv. Nipponbare</strain>
    </source>
</reference>
<dbReference type="InParanoid" id="A0A0P0W128"/>
<dbReference type="Proteomes" id="UP000059680">
    <property type="component" value="Chromosome 3"/>
</dbReference>
<proteinExistence type="predicted"/>
<dbReference type="PaxDb" id="39947-A0A0P0W128"/>
<dbReference type="AlphaFoldDB" id="A0A0P0W128"/>
<evidence type="ECO:0000256" key="1">
    <source>
        <dbReference type="SAM" id="MobiDB-lite"/>
    </source>
</evidence>
<reference evidence="2 3" key="3">
    <citation type="journal article" date="2013" name="Rice">
        <title>Improvement of the Oryza sativa Nipponbare reference genome using next generation sequence and optical map data.</title>
        <authorList>
            <person name="Kawahara Y."/>
            <person name="de la Bastide M."/>
            <person name="Hamilton J.P."/>
            <person name="Kanamori H."/>
            <person name="McCombie W.R."/>
            <person name="Ouyang S."/>
            <person name="Schwartz D.C."/>
            <person name="Tanaka T."/>
            <person name="Wu J."/>
            <person name="Zhou S."/>
            <person name="Childs K.L."/>
            <person name="Davidson R.M."/>
            <person name="Lin H."/>
            <person name="Quesada-Ocampo L."/>
            <person name="Vaillancourt B."/>
            <person name="Sakai H."/>
            <person name="Lee S.S."/>
            <person name="Kim J."/>
            <person name="Numa H."/>
            <person name="Itoh T."/>
            <person name="Buell C.R."/>
            <person name="Matsumoto T."/>
        </authorList>
    </citation>
    <scope>NUCLEOTIDE SEQUENCE [LARGE SCALE GENOMIC DNA]</scope>
    <source>
        <strain evidence="3">cv. Nipponbare</strain>
    </source>
</reference>
<gene>
    <name evidence="2" type="ordered locus">Os03g0663350</name>
    <name evidence="2" type="ORF">OSNPB_030663350</name>
</gene>
<feature type="compositionally biased region" description="Basic and acidic residues" evidence="1">
    <location>
        <begin position="69"/>
        <end position="87"/>
    </location>
</feature>
<keyword evidence="3" id="KW-1185">Reference proteome</keyword>
<accession>A0A0P0W128</accession>
<dbReference type="EMBL" id="AP014959">
    <property type="protein sequence ID" value="BAS85612.1"/>
    <property type="molecule type" value="Genomic_DNA"/>
</dbReference>
<protein>
    <submittedName>
        <fullName evidence="2">Os03g0663350 protein</fullName>
    </submittedName>
</protein>
<feature type="region of interest" description="Disordered" evidence="1">
    <location>
        <begin position="69"/>
        <end position="116"/>
    </location>
</feature>
<evidence type="ECO:0000313" key="3">
    <source>
        <dbReference type="Proteomes" id="UP000059680"/>
    </source>
</evidence>
<sequence>MATTIFPPRPIAQIPPALPPWRSEEWRLTTLLPSTADLRTARIAVGRQTPPPTRSHLTSSSYTCLTTTLDRRSSSSTDTEAHSADAFHRRRSPNATFQLAVSYPTPPSTSSNPGHH</sequence>
<name>A0A0P0W128_ORYSJ</name>
<organism evidence="2 3">
    <name type="scientific">Oryza sativa subsp. japonica</name>
    <name type="common">Rice</name>
    <dbReference type="NCBI Taxonomy" id="39947"/>
    <lineage>
        <taxon>Eukaryota</taxon>
        <taxon>Viridiplantae</taxon>
        <taxon>Streptophyta</taxon>
        <taxon>Embryophyta</taxon>
        <taxon>Tracheophyta</taxon>
        <taxon>Spermatophyta</taxon>
        <taxon>Magnoliopsida</taxon>
        <taxon>Liliopsida</taxon>
        <taxon>Poales</taxon>
        <taxon>Poaceae</taxon>
        <taxon>BOP clade</taxon>
        <taxon>Oryzoideae</taxon>
        <taxon>Oryzeae</taxon>
        <taxon>Oryzinae</taxon>
        <taxon>Oryza</taxon>
        <taxon>Oryza sativa</taxon>
    </lineage>
</organism>
<reference evidence="3" key="1">
    <citation type="journal article" date="2005" name="Nature">
        <title>The map-based sequence of the rice genome.</title>
        <authorList>
            <consortium name="International rice genome sequencing project (IRGSP)"/>
            <person name="Matsumoto T."/>
            <person name="Wu J."/>
            <person name="Kanamori H."/>
            <person name="Katayose Y."/>
            <person name="Fujisawa M."/>
            <person name="Namiki N."/>
            <person name="Mizuno H."/>
            <person name="Yamamoto K."/>
            <person name="Antonio B.A."/>
            <person name="Baba T."/>
            <person name="Sakata K."/>
            <person name="Nagamura Y."/>
            <person name="Aoki H."/>
            <person name="Arikawa K."/>
            <person name="Arita K."/>
            <person name="Bito T."/>
            <person name="Chiden Y."/>
            <person name="Fujitsuka N."/>
            <person name="Fukunaka R."/>
            <person name="Hamada M."/>
            <person name="Harada C."/>
            <person name="Hayashi A."/>
            <person name="Hijishita S."/>
            <person name="Honda M."/>
            <person name="Hosokawa S."/>
            <person name="Ichikawa Y."/>
            <person name="Idonuma A."/>
            <person name="Iijima M."/>
            <person name="Ikeda M."/>
            <person name="Ikeno M."/>
            <person name="Ito K."/>
            <person name="Ito S."/>
            <person name="Ito T."/>
            <person name="Ito Y."/>
            <person name="Ito Y."/>
            <person name="Iwabuchi A."/>
            <person name="Kamiya K."/>
            <person name="Karasawa W."/>
            <person name="Kurita K."/>
            <person name="Katagiri S."/>
            <person name="Kikuta A."/>
            <person name="Kobayashi H."/>
            <person name="Kobayashi N."/>
            <person name="Machita K."/>
            <person name="Maehara T."/>
            <person name="Masukawa M."/>
            <person name="Mizubayashi T."/>
            <person name="Mukai Y."/>
            <person name="Nagasaki H."/>
            <person name="Nagata Y."/>
            <person name="Naito S."/>
            <person name="Nakashima M."/>
            <person name="Nakama Y."/>
            <person name="Nakamichi Y."/>
            <person name="Nakamura M."/>
            <person name="Meguro A."/>
            <person name="Negishi M."/>
            <person name="Ohta I."/>
            <person name="Ohta T."/>
            <person name="Okamoto M."/>
            <person name="Ono N."/>
            <person name="Saji S."/>
            <person name="Sakaguchi M."/>
            <person name="Sakai K."/>
            <person name="Shibata M."/>
            <person name="Shimokawa T."/>
            <person name="Song J."/>
            <person name="Takazaki Y."/>
            <person name="Terasawa K."/>
            <person name="Tsugane M."/>
            <person name="Tsuji K."/>
            <person name="Ueda S."/>
            <person name="Waki K."/>
            <person name="Yamagata H."/>
            <person name="Yamamoto M."/>
            <person name="Yamamoto S."/>
            <person name="Yamane H."/>
            <person name="Yoshiki S."/>
            <person name="Yoshihara R."/>
            <person name="Yukawa K."/>
            <person name="Zhong H."/>
            <person name="Yano M."/>
            <person name="Yuan Q."/>
            <person name="Ouyang S."/>
            <person name="Liu J."/>
            <person name="Jones K.M."/>
            <person name="Gansberger K."/>
            <person name="Moffat K."/>
            <person name="Hill J."/>
            <person name="Bera J."/>
            <person name="Fadrosh D."/>
            <person name="Jin S."/>
            <person name="Johri S."/>
            <person name="Kim M."/>
            <person name="Overton L."/>
            <person name="Reardon M."/>
            <person name="Tsitrin T."/>
            <person name="Vuong H."/>
            <person name="Weaver B."/>
            <person name="Ciecko A."/>
            <person name="Tallon L."/>
            <person name="Jackson J."/>
            <person name="Pai G."/>
            <person name="Aken S.V."/>
            <person name="Utterback T."/>
            <person name="Reidmuller S."/>
            <person name="Feldblyum T."/>
            <person name="Hsiao J."/>
            <person name="Zismann V."/>
            <person name="Iobst S."/>
            <person name="de Vazeille A.R."/>
            <person name="Buell C.R."/>
            <person name="Ying K."/>
            <person name="Li Y."/>
            <person name="Lu T."/>
            <person name="Huang Y."/>
            <person name="Zhao Q."/>
            <person name="Feng Q."/>
            <person name="Zhang L."/>
            <person name="Zhu J."/>
            <person name="Weng Q."/>
            <person name="Mu J."/>
            <person name="Lu Y."/>
            <person name="Fan D."/>
            <person name="Liu Y."/>
            <person name="Guan J."/>
            <person name="Zhang Y."/>
            <person name="Yu S."/>
            <person name="Liu X."/>
            <person name="Zhang Y."/>
            <person name="Hong G."/>
            <person name="Han B."/>
            <person name="Choisne N."/>
            <person name="Demange N."/>
            <person name="Orjeda G."/>
            <person name="Samain S."/>
            <person name="Cattolico L."/>
            <person name="Pelletier E."/>
            <person name="Couloux A."/>
            <person name="Segurens B."/>
            <person name="Wincker P."/>
            <person name="D'Hont A."/>
            <person name="Scarpelli C."/>
            <person name="Weissenbach J."/>
            <person name="Salanoubat M."/>
            <person name="Quetier F."/>
            <person name="Yu Y."/>
            <person name="Kim H.R."/>
            <person name="Rambo T."/>
            <person name="Currie J."/>
            <person name="Collura K."/>
            <person name="Luo M."/>
            <person name="Yang T."/>
            <person name="Ammiraju J.S.S."/>
            <person name="Engler F."/>
            <person name="Soderlund C."/>
            <person name="Wing R.A."/>
            <person name="Palmer L.E."/>
            <person name="de la Bastide M."/>
            <person name="Spiegel L."/>
            <person name="Nascimento L."/>
            <person name="Zutavern T."/>
            <person name="O'Shaughnessy A."/>
            <person name="Dike S."/>
            <person name="Dedhia N."/>
            <person name="Preston R."/>
            <person name="Balija V."/>
            <person name="McCombie W.R."/>
            <person name="Chow T."/>
            <person name="Chen H."/>
            <person name="Chung M."/>
            <person name="Chen C."/>
            <person name="Shaw J."/>
            <person name="Wu H."/>
            <person name="Hsiao K."/>
            <person name="Chao Y."/>
            <person name="Chu M."/>
            <person name="Cheng C."/>
            <person name="Hour A."/>
            <person name="Lee P."/>
            <person name="Lin S."/>
            <person name="Lin Y."/>
            <person name="Liou J."/>
            <person name="Liu S."/>
            <person name="Hsing Y."/>
            <person name="Raghuvanshi S."/>
            <person name="Mohanty A."/>
            <person name="Bharti A.K."/>
            <person name="Gaur A."/>
            <person name="Gupta V."/>
            <person name="Kumar D."/>
            <person name="Ravi V."/>
            <person name="Vij S."/>
            <person name="Kapur A."/>
            <person name="Khurana P."/>
            <person name="Khurana P."/>
            <person name="Khurana J.P."/>
            <person name="Tyagi A.K."/>
            <person name="Gaikwad K."/>
            <person name="Singh A."/>
            <person name="Dalal V."/>
            <person name="Srivastava S."/>
            <person name="Dixit A."/>
            <person name="Pal A.K."/>
            <person name="Ghazi I.A."/>
            <person name="Yadav M."/>
            <person name="Pandit A."/>
            <person name="Bhargava A."/>
            <person name="Sureshbabu K."/>
            <person name="Batra K."/>
            <person name="Sharma T.R."/>
            <person name="Mohapatra T."/>
            <person name="Singh N.K."/>
            <person name="Messing J."/>
            <person name="Nelson A.B."/>
            <person name="Fuks G."/>
            <person name="Kavchok S."/>
            <person name="Keizer G."/>
            <person name="Linton E."/>
            <person name="Llaca V."/>
            <person name="Song R."/>
            <person name="Tanyolac B."/>
            <person name="Young S."/>
            <person name="Ho-Il K."/>
            <person name="Hahn J.H."/>
            <person name="Sangsakoo G."/>
            <person name="Vanavichit A."/>
            <person name="de Mattos Luiz.A.T."/>
            <person name="Zimmer P.D."/>
            <person name="Malone G."/>
            <person name="Dellagostin O."/>
            <person name="de Oliveira A.C."/>
            <person name="Bevan M."/>
            <person name="Bancroft I."/>
            <person name="Minx P."/>
            <person name="Cordum H."/>
            <person name="Wilson R."/>
            <person name="Cheng Z."/>
            <person name="Jin W."/>
            <person name="Jiang J."/>
            <person name="Leong S.A."/>
            <person name="Iwama H."/>
            <person name="Gojobori T."/>
            <person name="Itoh T."/>
            <person name="Niimura Y."/>
            <person name="Fujii Y."/>
            <person name="Habara T."/>
            <person name="Sakai H."/>
            <person name="Sato Y."/>
            <person name="Wilson G."/>
            <person name="Kumar K."/>
            <person name="McCouch S."/>
            <person name="Juretic N."/>
            <person name="Hoen D."/>
            <person name="Wright S."/>
            <person name="Bruskiewich R."/>
            <person name="Bureau T."/>
            <person name="Miyao A."/>
            <person name="Hirochika H."/>
            <person name="Nishikawa T."/>
            <person name="Kadowaki K."/>
            <person name="Sugiura M."/>
            <person name="Burr B."/>
            <person name="Sasaki T."/>
        </authorList>
    </citation>
    <scope>NUCLEOTIDE SEQUENCE [LARGE SCALE GENOMIC DNA]</scope>
    <source>
        <strain evidence="3">cv. Nipponbare</strain>
    </source>
</reference>